<reference evidence="2 3" key="1">
    <citation type="submission" date="2018-06" db="EMBL/GenBank/DDBJ databases">
        <authorList>
            <consortium name="Pathogen Informatics"/>
            <person name="Doyle S."/>
        </authorList>
    </citation>
    <scope>NUCLEOTIDE SEQUENCE [LARGE SCALE GENOMIC DNA]</scope>
    <source>
        <strain evidence="2 3">NCTC10295</strain>
    </source>
</reference>
<name>A0A378UIG0_BERDE</name>
<dbReference type="PANTHER" id="PTHR33797:SF2">
    <property type="entry name" value="ORGANIC HYDROPEROXIDE RESISTANCE PROTEIN-LIKE"/>
    <property type="match status" value="1"/>
</dbReference>
<dbReference type="Gene3D" id="3.30.300.20">
    <property type="match status" value="1"/>
</dbReference>
<dbReference type="Proteomes" id="UP000254651">
    <property type="component" value="Unassembled WGS sequence"/>
</dbReference>
<dbReference type="NCBIfam" id="TIGR03561">
    <property type="entry name" value="organ_hyd_perox"/>
    <property type="match status" value="1"/>
</dbReference>
<gene>
    <name evidence="2" type="primary">ohrB</name>
    <name evidence="2" type="ORF">NCTC10295_01886</name>
</gene>
<dbReference type="SUPFAM" id="SSF82784">
    <property type="entry name" value="OsmC-like"/>
    <property type="match status" value="1"/>
</dbReference>
<organism evidence="2 3">
    <name type="scientific">Bergeriella denitrificans</name>
    <name type="common">Neisseria denitrificans</name>
    <dbReference type="NCBI Taxonomy" id="494"/>
    <lineage>
        <taxon>Bacteria</taxon>
        <taxon>Pseudomonadati</taxon>
        <taxon>Pseudomonadota</taxon>
        <taxon>Betaproteobacteria</taxon>
        <taxon>Neisseriales</taxon>
        <taxon>Neisseriaceae</taxon>
        <taxon>Bergeriella</taxon>
    </lineage>
</organism>
<dbReference type="InterPro" id="IPR015946">
    <property type="entry name" value="KH_dom-like_a/b"/>
</dbReference>
<comment type="similarity">
    <text evidence="1">Belongs to the OsmC/Ohr family.</text>
</comment>
<dbReference type="EMBL" id="UGQS01000002">
    <property type="protein sequence ID" value="STZ77085.1"/>
    <property type="molecule type" value="Genomic_DNA"/>
</dbReference>
<dbReference type="PANTHER" id="PTHR33797">
    <property type="entry name" value="ORGANIC HYDROPEROXIDE RESISTANCE PROTEIN-LIKE"/>
    <property type="match status" value="1"/>
</dbReference>
<protein>
    <submittedName>
        <fullName evidence="2">General stress protein 17o</fullName>
    </submittedName>
</protein>
<evidence type="ECO:0000313" key="2">
    <source>
        <dbReference type="EMBL" id="STZ77085.1"/>
    </source>
</evidence>
<sequence>MKIFYKTSATSVGGRDGRVSLDDNSLALDLVGFNNESGKTGANPEQLFAMGYASCFDNALIHVRQAQKPEGVSHKTTAAVGIGQNAQGGFSLDIDLDVEVRGLDKDAAIALVKKAHEICPYSNATRGNIDVRLHVSIVDTVDL</sequence>
<dbReference type="Gene3D" id="2.20.25.10">
    <property type="match status" value="1"/>
</dbReference>
<keyword evidence="3" id="KW-1185">Reference proteome</keyword>
<dbReference type="InterPro" id="IPR019953">
    <property type="entry name" value="OHR"/>
</dbReference>
<dbReference type="InterPro" id="IPR036102">
    <property type="entry name" value="OsmC/Ohrsf"/>
</dbReference>
<dbReference type="GO" id="GO:0006979">
    <property type="term" value="P:response to oxidative stress"/>
    <property type="evidence" value="ECO:0007669"/>
    <property type="project" value="InterPro"/>
</dbReference>
<proteinExistence type="inferred from homology"/>
<dbReference type="AlphaFoldDB" id="A0A378UIG0"/>
<dbReference type="RefSeq" id="WP_066080589.1">
    <property type="nucleotide sequence ID" value="NZ_CP181246.1"/>
</dbReference>
<accession>A0A378UIG0</accession>
<evidence type="ECO:0000313" key="3">
    <source>
        <dbReference type="Proteomes" id="UP000254651"/>
    </source>
</evidence>
<dbReference type="Pfam" id="PF02566">
    <property type="entry name" value="OsmC"/>
    <property type="match status" value="1"/>
</dbReference>
<evidence type="ECO:0000256" key="1">
    <source>
        <dbReference type="ARBA" id="ARBA00007378"/>
    </source>
</evidence>
<dbReference type="InterPro" id="IPR003718">
    <property type="entry name" value="OsmC/Ohr_fam"/>
</dbReference>